<dbReference type="RefSeq" id="WP_129186490.1">
    <property type="nucleotide sequence ID" value="NZ_CP035493.1"/>
</dbReference>
<dbReference type="Pfam" id="PF09990">
    <property type="entry name" value="DUF2231"/>
    <property type="match status" value="1"/>
</dbReference>
<dbReference type="EMBL" id="CP035493">
    <property type="protein sequence ID" value="QAY69090.1"/>
    <property type="molecule type" value="Genomic_DNA"/>
</dbReference>
<dbReference type="KEGG" id="xya:ET471_02705"/>
<accession>A0A4P6F031</accession>
<name>A0A4P6F031_9MICO</name>
<dbReference type="InterPro" id="IPR019251">
    <property type="entry name" value="DUF2231_TM"/>
</dbReference>
<sequence>MTTDAPHSALARTAEGLEQDARLDGLRSWYRRLAGSLPPGRVLDELRGRSLGHPLHPLLTDLPLGLWLSSAVLDLTGAGRHADAAQRLVGAGFVAAIPTALSGLADWGGLRSVESSRVGALHGVMNAAATFTYGASWWLRRRGHHRAGVAVALAGGATVTASGYLGGHLTLRRGEPAASGATV</sequence>
<proteinExistence type="predicted"/>
<dbReference type="Proteomes" id="UP000292118">
    <property type="component" value="Chromosome"/>
</dbReference>
<evidence type="ECO:0000313" key="3">
    <source>
        <dbReference type="Proteomes" id="UP000292118"/>
    </source>
</evidence>
<organism evidence="2 3">
    <name type="scientific">Xylanimonas protaetiae</name>
    <dbReference type="NCBI Taxonomy" id="2509457"/>
    <lineage>
        <taxon>Bacteria</taxon>
        <taxon>Bacillati</taxon>
        <taxon>Actinomycetota</taxon>
        <taxon>Actinomycetes</taxon>
        <taxon>Micrococcales</taxon>
        <taxon>Promicromonosporaceae</taxon>
        <taxon>Xylanimonas</taxon>
    </lineage>
</organism>
<gene>
    <name evidence="2" type="ORF">ET471_02705</name>
</gene>
<dbReference type="AlphaFoldDB" id="A0A4P6F031"/>
<keyword evidence="3" id="KW-1185">Reference proteome</keyword>
<feature type="domain" description="DUF2231" evidence="1">
    <location>
        <begin position="52"/>
        <end position="172"/>
    </location>
</feature>
<reference evidence="2 3" key="1">
    <citation type="submission" date="2019-01" db="EMBL/GenBank/DDBJ databases">
        <title>Genome sequencing of strain FW10M-9.</title>
        <authorList>
            <person name="Heo J."/>
            <person name="Kim S.-J."/>
            <person name="Kim J.-S."/>
            <person name="Hong S.-B."/>
            <person name="Kwon S.-W."/>
        </authorList>
    </citation>
    <scope>NUCLEOTIDE SEQUENCE [LARGE SCALE GENOMIC DNA]</scope>
    <source>
        <strain evidence="2 3">FW10M-9</strain>
    </source>
</reference>
<evidence type="ECO:0000259" key="1">
    <source>
        <dbReference type="Pfam" id="PF09990"/>
    </source>
</evidence>
<protein>
    <submittedName>
        <fullName evidence="2">DUF2231 domain-containing protein</fullName>
    </submittedName>
</protein>
<evidence type="ECO:0000313" key="2">
    <source>
        <dbReference type="EMBL" id="QAY69090.1"/>
    </source>
</evidence>
<dbReference type="OrthoDB" id="9795104at2"/>